<dbReference type="Gene3D" id="3.40.50.300">
    <property type="entry name" value="P-loop containing nucleotide triphosphate hydrolases"/>
    <property type="match status" value="1"/>
</dbReference>
<dbReference type="PROSITE" id="PS00107">
    <property type="entry name" value="PROTEIN_KINASE_ATP"/>
    <property type="match status" value="1"/>
</dbReference>
<dbReference type="Pfam" id="PF00196">
    <property type="entry name" value="GerE"/>
    <property type="match status" value="1"/>
</dbReference>
<dbReference type="PROSITE" id="PS00622">
    <property type="entry name" value="HTH_LUXR_1"/>
    <property type="match status" value="1"/>
</dbReference>
<dbReference type="InterPro" id="IPR011009">
    <property type="entry name" value="Kinase-like_dom_sf"/>
</dbReference>
<dbReference type="InterPro" id="IPR008271">
    <property type="entry name" value="Ser/Thr_kinase_AS"/>
</dbReference>
<dbReference type="Gene3D" id="3.30.200.20">
    <property type="entry name" value="Phosphorylase Kinase, domain 1"/>
    <property type="match status" value="1"/>
</dbReference>
<dbReference type="PRINTS" id="PR00038">
    <property type="entry name" value="HTHLUXR"/>
</dbReference>
<feature type="region of interest" description="Disordered" evidence="4">
    <location>
        <begin position="307"/>
        <end position="330"/>
    </location>
</feature>
<dbReference type="GO" id="GO:0006355">
    <property type="term" value="P:regulation of DNA-templated transcription"/>
    <property type="evidence" value="ECO:0007669"/>
    <property type="project" value="InterPro"/>
</dbReference>
<dbReference type="Pfam" id="PF25872">
    <property type="entry name" value="HTH_77"/>
    <property type="match status" value="1"/>
</dbReference>
<evidence type="ECO:0000256" key="2">
    <source>
        <dbReference type="ARBA" id="ARBA00022840"/>
    </source>
</evidence>
<dbReference type="CDD" id="cd06170">
    <property type="entry name" value="LuxR_C_like"/>
    <property type="match status" value="1"/>
</dbReference>
<dbReference type="InterPro" id="IPR036388">
    <property type="entry name" value="WH-like_DNA-bd_sf"/>
</dbReference>
<accession>A0AA46SGM2</accession>
<dbReference type="Gene3D" id="1.10.510.10">
    <property type="entry name" value="Transferase(Phosphotransferase) domain 1"/>
    <property type="match status" value="1"/>
</dbReference>
<evidence type="ECO:0000256" key="1">
    <source>
        <dbReference type="ARBA" id="ARBA00022741"/>
    </source>
</evidence>
<dbReference type="InterPro" id="IPR000792">
    <property type="entry name" value="Tscrpt_reg_LuxR_C"/>
</dbReference>
<dbReference type="Proteomes" id="UP001163947">
    <property type="component" value="Chromosome"/>
</dbReference>
<dbReference type="InterPro" id="IPR027417">
    <property type="entry name" value="P-loop_NTPase"/>
</dbReference>
<dbReference type="InterPro" id="IPR017441">
    <property type="entry name" value="Protein_kinase_ATP_BS"/>
</dbReference>
<sequence length="1102" mass="119229">MDDEPLRTQRDTVSATVNELRAAGFDDAQEIGRGGFGVVYRCTQSALDRTVAVKVLTDDLDEENQARFLREQQAMGRLTGHPNVVSVLAVGVTDSGRPFLVMPYHSQNSLDARIRRHGPLSVPETLRLGVKMAGALETAHRLGIVHRDVKPGNILLTDYGEPSLTDFGIAHITGGFETATGTIAGSPAFTAPEVLGGDPPTPSSDVYGLGATLFAALTGHAAFERRSGEQVVAQFLRITTQPAPSLRESGIEADVAAVVERAMSRDAGERPTAAALGEALQEVQLHRGVPVDEMALRLVLDAERDTGDPVPLSAGRSPAQRLPSPLQPGTVVDGGLPLELTSFIGRRTELTEAKRLLSRSRLVTLTGIGGVGKTRLALRVATNTRRGFADGARLVELGDLRDGSLVGEVVAAGLGIRNRSPKPLQTLVEFLAARQMLLVLDNCEQVVDAAADLIETLLRTCPGLRILATSREILDVPGEAVLRVQPLTVPETDRQPSLKGLPSYDAVTLFAERAAAAVPGFEVTADNAGTVARICARLDGLPLAIELAAARLRTMSPDQILQRLTNRYALLTRGSRSAPTRQQTLRWSIDWSYELCSPAEQQLWARLSVFAGSFELDAAEQVCMYDAEPADLADLVASLVDKSILIRGDSGAMVRFRMLETLRDYGRDKLEQAGALVNLRRRHRSWYRQLALDAESGWISPLQLGWLSRLEREQSNLREAMEFSLPEADDASAQAGLEIVTALFPFWLSRGLLREGRRWLDRALTLRDEQDTALRVKVLYSASILASRHEDLERAAALTEEGRVLAEAHGSALDRALMQHAAGVHALHSGHPERAVGSFTAALDVLRGARSLLAYITTLHALGLAHEILGHAEDAAGCLEEAIRIAESHGESVSCGRSALTLGLVRWREGDRDRAVMLLRKGLELARLVDDPFGATWCLEILAWISSHENRFHRAAVLMAAAEVLRRRVGTSIVQIPDLTESHEECERITRRSLGPRAFAAASREGEALGFAAGAAYALDEQASTASPHVGPATVLTKRERQVVDLVAQGLTNRAIAARLVISPRTVQSHVEHVLTKLGISSRTQIAAWTAGQAADRGADER</sequence>
<keyword evidence="2 3" id="KW-0067">ATP-binding</keyword>
<dbReference type="PROSITE" id="PS50043">
    <property type="entry name" value="HTH_LUXR_2"/>
    <property type="match status" value="1"/>
</dbReference>
<dbReference type="InterPro" id="IPR000719">
    <property type="entry name" value="Prot_kinase_dom"/>
</dbReference>
<dbReference type="CDD" id="cd14014">
    <property type="entry name" value="STKc_PknB_like"/>
    <property type="match status" value="1"/>
</dbReference>
<dbReference type="PANTHER" id="PTHR47691:SF3">
    <property type="entry name" value="HTH-TYPE TRANSCRIPTIONAL REGULATOR RV0890C-RELATED"/>
    <property type="match status" value="1"/>
</dbReference>
<evidence type="ECO:0000256" key="3">
    <source>
        <dbReference type="PROSITE-ProRule" id="PRU10141"/>
    </source>
</evidence>
<evidence type="ECO:0000313" key="8">
    <source>
        <dbReference type="Proteomes" id="UP001163947"/>
    </source>
</evidence>
<dbReference type="EMBL" id="CP106982">
    <property type="protein sequence ID" value="UYF97112.1"/>
    <property type="molecule type" value="Genomic_DNA"/>
</dbReference>
<feature type="domain" description="Protein kinase" evidence="5">
    <location>
        <begin position="25"/>
        <end position="289"/>
    </location>
</feature>
<dbReference type="SUPFAM" id="SSF46894">
    <property type="entry name" value="C-terminal effector domain of the bipartite response regulators"/>
    <property type="match status" value="1"/>
</dbReference>
<evidence type="ECO:0000259" key="6">
    <source>
        <dbReference type="PROSITE" id="PS50043"/>
    </source>
</evidence>
<dbReference type="Gene3D" id="1.10.10.10">
    <property type="entry name" value="Winged helix-like DNA-binding domain superfamily/Winged helix DNA-binding domain"/>
    <property type="match status" value="1"/>
</dbReference>
<dbReference type="GO" id="GO:0005524">
    <property type="term" value="F:ATP binding"/>
    <property type="evidence" value="ECO:0007669"/>
    <property type="project" value="UniProtKB-UniRule"/>
</dbReference>
<protein>
    <submittedName>
        <fullName evidence="7">Protein kinase</fullName>
    </submittedName>
</protein>
<dbReference type="PROSITE" id="PS00108">
    <property type="entry name" value="PROTEIN_KINASE_ST"/>
    <property type="match status" value="1"/>
</dbReference>
<dbReference type="SUPFAM" id="SSF48452">
    <property type="entry name" value="TPR-like"/>
    <property type="match status" value="1"/>
</dbReference>
<feature type="domain" description="HTH luxR-type" evidence="6">
    <location>
        <begin position="1029"/>
        <end position="1094"/>
    </location>
</feature>
<dbReference type="SMART" id="SM00421">
    <property type="entry name" value="HTH_LUXR"/>
    <property type="match status" value="1"/>
</dbReference>
<evidence type="ECO:0000256" key="4">
    <source>
        <dbReference type="SAM" id="MobiDB-lite"/>
    </source>
</evidence>
<dbReference type="Pfam" id="PF00069">
    <property type="entry name" value="Pkinase"/>
    <property type="match status" value="1"/>
</dbReference>
<keyword evidence="1 3" id="KW-0547">Nucleotide-binding</keyword>
<dbReference type="AlphaFoldDB" id="A0AA46SGM2"/>
<dbReference type="InterPro" id="IPR011990">
    <property type="entry name" value="TPR-like_helical_dom_sf"/>
</dbReference>
<evidence type="ECO:0000259" key="5">
    <source>
        <dbReference type="PROSITE" id="PS50011"/>
    </source>
</evidence>
<dbReference type="InterPro" id="IPR058852">
    <property type="entry name" value="HTH_77"/>
</dbReference>
<keyword evidence="7" id="KW-0808">Transferase</keyword>
<dbReference type="GO" id="GO:0003677">
    <property type="term" value="F:DNA binding"/>
    <property type="evidence" value="ECO:0007669"/>
    <property type="project" value="InterPro"/>
</dbReference>
<dbReference type="SUPFAM" id="SSF56112">
    <property type="entry name" value="Protein kinase-like (PK-like)"/>
    <property type="match status" value="1"/>
</dbReference>
<dbReference type="PRINTS" id="PR00364">
    <property type="entry name" value="DISEASERSIST"/>
</dbReference>
<feature type="binding site" evidence="3">
    <location>
        <position position="54"/>
    </location>
    <ligand>
        <name>ATP</name>
        <dbReference type="ChEBI" id="CHEBI:30616"/>
    </ligand>
</feature>
<name>A0AA46SGM2_9NOCA</name>
<dbReference type="SMART" id="SM00220">
    <property type="entry name" value="S_TKc"/>
    <property type="match status" value="1"/>
</dbReference>
<dbReference type="Gene3D" id="1.25.40.10">
    <property type="entry name" value="Tetratricopeptide repeat domain"/>
    <property type="match status" value="1"/>
</dbReference>
<proteinExistence type="predicted"/>
<evidence type="ECO:0000313" key="7">
    <source>
        <dbReference type="EMBL" id="UYF97112.1"/>
    </source>
</evidence>
<dbReference type="PROSITE" id="PS50011">
    <property type="entry name" value="PROTEIN_KINASE_DOM"/>
    <property type="match status" value="1"/>
</dbReference>
<gene>
    <name evidence="7" type="ORF">OCS65_01910</name>
</gene>
<dbReference type="PANTHER" id="PTHR47691">
    <property type="entry name" value="REGULATOR-RELATED"/>
    <property type="match status" value="1"/>
</dbReference>
<dbReference type="SUPFAM" id="SSF52540">
    <property type="entry name" value="P-loop containing nucleoside triphosphate hydrolases"/>
    <property type="match status" value="1"/>
</dbReference>
<reference evidence="7" key="1">
    <citation type="submission" date="2022-09" db="EMBL/GenBank/DDBJ databases">
        <title>The genome sequence of Rhodococcus aetherivorans N1.</title>
        <authorList>
            <person name="Jiang W."/>
        </authorList>
    </citation>
    <scope>NUCLEOTIDE SEQUENCE</scope>
    <source>
        <strain evidence="7">N1</strain>
    </source>
</reference>
<dbReference type="GO" id="GO:0004672">
    <property type="term" value="F:protein kinase activity"/>
    <property type="evidence" value="ECO:0007669"/>
    <property type="project" value="InterPro"/>
</dbReference>
<organism evidence="7 8">
    <name type="scientific">Rhodococcus aetherivorans</name>
    <dbReference type="NCBI Taxonomy" id="191292"/>
    <lineage>
        <taxon>Bacteria</taxon>
        <taxon>Bacillati</taxon>
        <taxon>Actinomycetota</taxon>
        <taxon>Actinomycetes</taxon>
        <taxon>Mycobacteriales</taxon>
        <taxon>Nocardiaceae</taxon>
        <taxon>Rhodococcus</taxon>
    </lineage>
</organism>
<dbReference type="InterPro" id="IPR016032">
    <property type="entry name" value="Sig_transdc_resp-reg_C-effctor"/>
</dbReference>
<keyword evidence="7" id="KW-0418">Kinase</keyword>